<dbReference type="InterPro" id="IPR000595">
    <property type="entry name" value="cNMP-bd_dom"/>
</dbReference>
<dbReference type="Pfam" id="PF00027">
    <property type="entry name" value="cNMP_binding"/>
    <property type="match status" value="1"/>
</dbReference>
<evidence type="ECO:0000313" key="7">
    <source>
        <dbReference type="Proteomes" id="UP000007486"/>
    </source>
</evidence>
<dbReference type="InterPro" id="IPR036390">
    <property type="entry name" value="WH_DNA-bd_sf"/>
</dbReference>
<dbReference type="SUPFAM" id="SSF51206">
    <property type="entry name" value="cAMP-binding domain-like"/>
    <property type="match status" value="1"/>
</dbReference>
<dbReference type="AlphaFoldDB" id="F0R4M1"/>
<accession>F0R4M1</accession>
<dbReference type="Pfam" id="PF13545">
    <property type="entry name" value="HTH_Crp_2"/>
    <property type="match status" value="1"/>
</dbReference>
<dbReference type="PROSITE" id="PS50042">
    <property type="entry name" value="CNMP_BINDING_3"/>
    <property type="match status" value="1"/>
</dbReference>
<keyword evidence="7" id="KW-1185">Reference proteome</keyword>
<dbReference type="GO" id="GO:0006355">
    <property type="term" value="P:regulation of DNA-templated transcription"/>
    <property type="evidence" value="ECO:0007669"/>
    <property type="project" value="InterPro"/>
</dbReference>
<dbReference type="EMBL" id="CP002530">
    <property type="protein sequence ID" value="ADY34711.1"/>
    <property type="molecule type" value="Genomic_DNA"/>
</dbReference>
<dbReference type="OrthoDB" id="9798601at2"/>
<keyword evidence="2" id="KW-0238">DNA-binding</keyword>
<dbReference type="Proteomes" id="UP000007486">
    <property type="component" value="Chromosome"/>
</dbReference>
<evidence type="ECO:0000259" key="4">
    <source>
        <dbReference type="PROSITE" id="PS50042"/>
    </source>
</evidence>
<reference evidence="6 7" key="1">
    <citation type="journal article" date="2011" name="Stand. Genomic Sci.">
        <title>Complete genome sequence of Bacteroides salanitronis type strain (BL78).</title>
        <authorList>
            <person name="Gronow S."/>
            <person name="Held B."/>
            <person name="Lucas S."/>
            <person name="Lapidus A."/>
            <person name="Del Rio T.G."/>
            <person name="Nolan M."/>
            <person name="Tice H."/>
            <person name="Deshpande S."/>
            <person name="Cheng J.F."/>
            <person name="Pitluck S."/>
            <person name="Liolios K."/>
            <person name="Pagani I."/>
            <person name="Ivanova N."/>
            <person name="Mavromatis K."/>
            <person name="Pati A."/>
            <person name="Tapia R."/>
            <person name="Han C."/>
            <person name="Goodwin L."/>
            <person name="Chen A."/>
            <person name="Palaniappan K."/>
            <person name="Land M."/>
            <person name="Hauser L."/>
            <person name="Chang Y.J."/>
            <person name="Jeffries C.D."/>
            <person name="Brambilla E.M."/>
            <person name="Rohde M."/>
            <person name="Goker M."/>
            <person name="Detter J.C."/>
            <person name="Woyke T."/>
            <person name="Bristow J."/>
            <person name="Markowitz V."/>
            <person name="Hugenholtz P."/>
            <person name="Kyrpides N.C."/>
            <person name="Klenk H.P."/>
            <person name="Eisen J.A."/>
        </authorList>
    </citation>
    <scope>NUCLEOTIDE SEQUENCE [LARGE SCALE GENOMIC DNA]</scope>
    <source>
        <strain evidence="6 7">DSM 18170</strain>
    </source>
</reference>
<keyword evidence="1" id="KW-0805">Transcription regulation</keyword>
<dbReference type="InterPro" id="IPR014710">
    <property type="entry name" value="RmlC-like_jellyroll"/>
</dbReference>
<keyword evidence="3" id="KW-0804">Transcription</keyword>
<dbReference type="PROSITE" id="PS51063">
    <property type="entry name" value="HTH_CRP_2"/>
    <property type="match status" value="1"/>
</dbReference>
<protein>
    <submittedName>
        <fullName evidence="6">Transcriptional regulator, Crp/Fnr family</fullName>
    </submittedName>
</protein>
<dbReference type="eggNOG" id="COG0664">
    <property type="taxonomic scope" value="Bacteria"/>
</dbReference>
<dbReference type="RefSeq" id="WP_013616173.1">
    <property type="nucleotide sequence ID" value="NC_015164.1"/>
</dbReference>
<evidence type="ECO:0000256" key="2">
    <source>
        <dbReference type="ARBA" id="ARBA00023125"/>
    </source>
</evidence>
<dbReference type="InterPro" id="IPR012318">
    <property type="entry name" value="HTH_CRP"/>
</dbReference>
<gene>
    <name evidence="6" type="ordered locus">Bacsa_0098</name>
</gene>
<evidence type="ECO:0000256" key="1">
    <source>
        <dbReference type="ARBA" id="ARBA00023015"/>
    </source>
</evidence>
<dbReference type="Gene3D" id="2.60.120.10">
    <property type="entry name" value="Jelly Rolls"/>
    <property type="match status" value="1"/>
</dbReference>
<dbReference type="InterPro" id="IPR018490">
    <property type="entry name" value="cNMP-bd_dom_sf"/>
</dbReference>
<feature type="domain" description="HTH crp-type" evidence="5">
    <location>
        <begin position="152"/>
        <end position="219"/>
    </location>
</feature>
<feature type="domain" description="Cyclic nucleotide-binding" evidence="4">
    <location>
        <begin position="15"/>
        <end position="114"/>
    </location>
</feature>
<proteinExistence type="predicted"/>
<evidence type="ECO:0000313" key="6">
    <source>
        <dbReference type="EMBL" id="ADY34711.1"/>
    </source>
</evidence>
<dbReference type="SUPFAM" id="SSF46785">
    <property type="entry name" value="Winged helix' DNA-binding domain"/>
    <property type="match status" value="1"/>
</dbReference>
<dbReference type="KEGG" id="bsa:Bacsa_0098"/>
<evidence type="ECO:0000256" key="3">
    <source>
        <dbReference type="ARBA" id="ARBA00023163"/>
    </source>
</evidence>
<name>F0R4M1_PHOSB</name>
<organism evidence="6 7">
    <name type="scientific">Phocaeicola salanitronis (strain DSM 18170 / JCM 13657 / CCUG 60908 / BL78)</name>
    <name type="common">Bacteroides salanitronis</name>
    <dbReference type="NCBI Taxonomy" id="667015"/>
    <lineage>
        <taxon>Bacteria</taxon>
        <taxon>Pseudomonadati</taxon>
        <taxon>Bacteroidota</taxon>
        <taxon>Bacteroidia</taxon>
        <taxon>Bacteroidales</taxon>
        <taxon>Bacteroidaceae</taxon>
        <taxon>Phocaeicola</taxon>
    </lineage>
</organism>
<dbReference type="GO" id="GO:0003677">
    <property type="term" value="F:DNA binding"/>
    <property type="evidence" value="ECO:0007669"/>
    <property type="project" value="UniProtKB-KW"/>
</dbReference>
<evidence type="ECO:0000259" key="5">
    <source>
        <dbReference type="PROSITE" id="PS51063"/>
    </source>
</evidence>
<dbReference type="STRING" id="667015.Bacsa_0098"/>
<sequence>MEENSMYDKLLLLPLFQGLCKEDFTNILEKVKLHFQKYPTGHYIARQDDACNSLTFVLQGKVLSESTDKTHHYTLYETLDAPHVIEPYSLFGMHPQYNASYSALSSTHIVTIDKSYVLAELSKYTIFQLNFVNLLCNRTQTFYRRMWNTHIGNTQEKIINFLLLRCATTSGYKKLHARMEDLANLLDDTRINISKVLNDWKQQGLVSLSRREIEIPDMNALLTHNQSTDNI</sequence>
<dbReference type="HOGENOM" id="CLU_075053_4_1_10"/>
<dbReference type="CDD" id="cd00038">
    <property type="entry name" value="CAP_ED"/>
    <property type="match status" value="1"/>
</dbReference>